<organism evidence="3 4">
    <name type="scientific">Helicobacter suis</name>
    <dbReference type="NCBI Taxonomy" id="104628"/>
    <lineage>
        <taxon>Bacteria</taxon>
        <taxon>Pseudomonadati</taxon>
        <taxon>Campylobacterota</taxon>
        <taxon>Epsilonproteobacteria</taxon>
        <taxon>Campylobacterales</taxon>
        <taxon>Helicobacteraceae</taxon>
        <taxon>Helicobacter</taxon>
    </lineage>
</organism>
<sequence length="251" mass="28374">MTQEELDALINGGGLEIVEPLDREINSSDEAKQKEEEHTLTGAESKKETATETGYMKVDKKYAERYGKIDSEEWPPPPPTEEHKVVHQLDDVTKDSEVKATQVFDQLDYVNMSSEGILKTLKKIKTPLQKHLEIFEILAEAFPLIQTFQTSLNETHEILQSIDSIQEKAEGCLDSSMQAMDIMQYQDIHRQKIERVINVMRALTQYMNSLFEGNIEDSKRVSSASYIVGDDNESVASESDIEALIAAFGKK</sequence>
<proteinExistence type="predicted"/>
<dbReference type="OrthoDB" id="5347695at2"/>
<dbReference type="NCBIfam" id="NF041271">
    <property type="entry name" value="Phos_CheZ"/>
    <property type="match status" value="1"/>
</dbReference>
<evidence type="ECO:0000313" key="4">
    <source>
        <dbReference type="Proteomes" id="UP000317935"/>
    </source>
</evidence>
<reference evidence="2 5" key="2">
    <citation type="submission" date="2020-04" db="EMBL/GenBank/DDBJ databases">
        <title>Genomic analysis of gastric non-Helicobacter pylori Helicobacters isolated in Japan.</title>
        <authorList>
            <person name="Suzuki M."/>
            <person name="Rimbara E."/>
        </authorList>
    </citation>
    <scope>NUCLEOTIDE SEQUENCE [LARGE SCALE GENOMIC DNA]</scope>
    <source>
        <strain evidence="2 5">NHP19-0020</strain>
    </source>
</reference>
<evidence type="ECO:0000313" key="3">
    <source>
        <dbReference type="EMBL" id="BCD71011.1"/>
    </source>
</evidence>
<evidence type="ECO:0000313" key="5">
    <source>
        <dbReference type="Proteomes" id="UP000509742"/>
    </source>
</evidence>
<dbReference type="EMBL" id="AP023036">
    <property type="protein sequence ID" value="BCD46678.1"/>
    <property type="molecule type" value="Genomic_DNA"/>
</dbReference>
<dbReference type="EMBL" id="AP019774">
    <property type="protein sequence ID" value="BCD71011.1"/>
    <property type="molecule type" value="Genomic_DNA"/>
</dbReference>
<gene>
    <name evidence="2" type="ORF">NHP190020_17170</name>
    <name evidence="3" type="ORF">SNTW_16560</name>
</gene>
<dbReference type="RefSeq" id="WP_006564345.1">
    <property type="nucleotide sequence ID" value="NZ_AP019774.1"/>
</dbReference>
<name>A0A6J4D044_9HELI</name>
<dbReference type="GeneID" id="56928735"/>
<dbReference type="AlphaFoldDB" id="A0A6J4D044"/>
<dbReference type="GO" id="GO:0016791">
    <property type="term" value="F:phosphatase activity"/>
    <property type="evidence" value="ECO:0007669"/>
    <property type="project" value="InterPro"/>
</dbReference>
<feature type="compositionally biased region" description="Basic and acidic residues" evidence="1">
    <location>
        <begin position="20"/>
        <end position="50"/>
    </location>
</feature>
<reference evidence="3 4" key="1">
    <citation type="submission" date="2019-06" db="EMBL/GenBank/DDBJ databases">
        <title>Complete genome sequence of Helicobacter suis SNTW101c.</title>
        <authorList>
            <person name="Rimbara E."/>
            <person name="Suzuki M."/>
            <person name="Matsui H."/>
            <person name="Nakamura M."/>
            <person name="Mori S."/>
            <person name="Shibayama K."/>
        </authorList>
    </citation>
    <scope>NUCLEOTIDE SEQUENCE [LARGE SCALE GENOMIC DNA]</scope>
    <source>
        <strain evidence="3 4">SNTW101c</strain>
    </source>
</reference>
<accession>A0A6J4D044</accession>
<dbReference type="InterPro" id="IPR047802">
    <property type="entry name" value="CheZ_Pase"/>
</dbReference>
<dbReference type="Proteomes" id="UP000509742">
    <property type="component" value="Chromosome"/>
</dbReference>
<feature type="region of interest" description="Disordered" evidence="1">
    <location>
        <begin position="19"/>
        <end position="53"/>
    </location>
</feature>
<keyword evidence="5" id="KW-1185">Reference proteome</keyword>
<dbReference type="Gene3D" id="1.10.287.500">
    <property type="entry name" value="Helix hairpin bin"/>
    <property type="match status" value="1"/>
</dbReference>
<dbReference type="Proteomes" id="UP000317935">
    <property type="component" value="Chromosome"/>
</dbReference>
<dbReference type="SUPFAM" id="SSF75708">
    <property type="entry name" value="Chemotaxis phosphatase CheZ"/>
    <property type="match status" value="1"/>
</dbReference>
<evidence type="ECO:0000256" key="1">
    <source>
        <dbReference type="SAM" id="MobiDB-lite"/>
    </source>
</evidence>
<protein>
    <submittedName>
        <fullName evidence="3">Chemotaxis protein</fullName>
    </submittedName>
</protein>
<evidence type="ECO:0000313" key="2">
    <source>
        <dbReference type="EMBL" id="BCD46678.1"/>
    </source>
</evidence>